<proteinExistence type="inferred from homology"/>
<reference evidence="5 6" key="1">
    <citation type="submission" date="2023-07" db="EMBL/GenBank/DDBJ databases">
        <title>Novel species of Thermanaerothrix with wide hydrolytic capabilities.</title>
        <authorList>
            <person name="Zayulina K.S."/>
            <person name="Podosokorskaya O.A."/>
            <person name="Elcheninov A.G."/>
        </authorList>
    </citation>
    <scope>NUCLEOTIDE SEQUENCE [LARGE SCALE GENOMIC DNA]</scope>
    <source>
        <strain evidence="5 6">4228-RoL</strain>
    </source>
</reference>
<dbReference type="InterPro" id="IPR029052">
    <property type="entry name" value="Metallo-depent_PP-like"/>
</dbReference>
<dbReference type="RefSeq" id="WP_315625262.1">
    <property type="nucleotide sequence ID" value="NZ_JAUHMF010000002.1"/>
</dbReference>
<evidence type="ECO:0000256" key="1">
    <source>
        <dbReference type="ARBA" id="ARBA00005662"/>
    </source>
</evidence>
<sequence>MQFRRKFFPSRRMVYRGFAFGLLSLALLVACQNPAGAALAGLPQNPPPTVTPFQPRPTTSPVPTATSHPAPTLWLDPALPPDLRSQVRLPPGWDFAPTAETATLRLALSAPQDAQGYWVYALVGRFPTLEDEVSAEWLRQVWQGAQPMSLWMDEATLAALSAAWGAPAPGVVQTVAADELVETLWAHPEARGIVPFERLEPRLKVVAVEGQSPLHKDFNPARYPLALPFALQGDAAALAAFQSAAQAAGVTAFLPTGNRDPAKLTVVAVTGVTAIVRATAWTLDVRGIDYAIQEIAPWLREADITHINNEVAFRENCPHVNDGLNAQGVIVFPCSDSRYLAVLEALGTDVVEMTGDHFIDAHPEDVLYTLDRYHQRGWQTYGGGATLDEGYRPAVFEHNGNRIAFIGCNAKGPGYAQASATQPGAALCDFDRLTAAIADLRAGGYLPIVTFSHIEYETFAANPLAVRDFERVARAGAVIVSGSQGHLPQAMEFHAGAFLHYGLGNLLFDQWSLGAPFDQAFIDRHVFYAGRYLSTELLTLRFEDFARSRPMTAEERRALLETVFSASGW</sequence>
<dbReference type="Pfam" id="PF09587">
    <property type="entry name" value="PGA_cap"/>
    <property type="match status" value="1"/>
</dbReference>
<evidence type="ECO:0000313" key="5">
    <source>
        <dbReference type="EMBL" id="MDT8898599.1"/>
    </source>
</evidence>
<dbReference type="InterPro" id="IPR019079">
    <property type="entry name" value="Capsule_synth_CapA"/>
</dbReference>
<dbReference type="SUPFAM" id="SSF56300">
    <property type="entry name" value="Metallo-dependent phosphatases"/>
    <property type="match status" value="1"/>
</dbReference>
<dbReference type="PANTHER" id="PTHR33393:SF13">
    <property type="entry name" value="PGA BIOSYNTHESIS PROTEIN CAPA"/>
    <property type="match status" value="1"/>
</dbReference>
<evidence type="ECO:0000313" key="6">
    <source>
        <dbReference type="Proteomes" id="UP001254165"/>
    </source>
</evidence>
<protein>
    <submittedName>
        <fullName evidence="5">CapA family protein</fullName>
    </submittedName>
</protein>
<feature type="domain" description="Capsule synthesis protein CapA" evidence="4">
    <location>
        <begin position="266"/>
        <end position="510"/>
    </location>
</feature>
<gene>
    <name evidence="5" type="ORF">QYE77_09985</name>
</gene>
<organism evidence="5 6">
    <name type="scientific">Thermanaerothrix solaris</name>
    <dbReference type="NCBI Taxonomy" id="3058434"/>
    <lineage>
        <taxon>Bacteria</taxon>
        <taxon>Bacillati</taxon>
        <taxon>Chloroflexota</taxon>
        <taxon>Anaerolineae</taxon>
        <taxon>Anaerolineales</taxon>
        <taxon>Anaerolineaceae</taxon>
        <taxon>Thermanaerothrix</taxon>
    </lineage>
</organism>
<dbReference type="PANTHER" id="PTHR33393">
    <property type="entry name" value="POLYGLUTAMINE SYNTHESIS ACCESSORY PROTEIN RV0574C-RELATED"/>
    <property type="match status" value="1"/>
</dbReference>
<keyword evidence="6" id="KW-1185">Reference proteome</keyword>
<comment type="similarity">
    <text evidence="1">Belongs to the CapA family.</text>
</comment>
<feature type="compositionally biased region" description="Pro residues" evidence="2">
    <location>
        <begin position="44"/>
        <end position="60"/>
    </location>
</feature>
<feature type="signal peptide" evidence="3">
    <location>
        <begin position="1"/>
        <end position="37"/>
    </location>
</feature>
<dbReference type="SMART" id="SM00854">
    <property type="entry name" value="PGA_cap"/>
    <property type="match status" value="1"/>
</dbReference>
<feature type="chain" id="PRO_5046079211" evidence="3">
    <location>
        <begin position="38"/>
        <end position="569"/>
    </location>
</feature>
<dbReference type="PROSITE" id="PS51257">
    <property type="entry name" value="PROKAR_LIPOPROTEIN"/>
    <property type="match status" value="1"/>
</dbReference>
<accession>A0ABU3NP19</accession>
<evidence type="ECO:0000256" key="2">
    <source>
        <dbReference type="SAM" id="MobiDB-lite"/>
    </source>
</evidence>
<name>A0ABU3NP19_9CHLR</name>
<comment type="caution">
    <text evidence="5">The sequence shown here is derived from an EMBL/GenBank/DDBJ whole genome shotgun (WGS) entry which is preliminary data.</text>
</comment>
<evidence type="ECO:0000256" key="3">
    <source>
        <dbReference type="SAM" id="SignalP"/>
    </source>
</evidence>
<dbReference type="EMBL" id="JAUHMF010000002">
    <property type="protein sequence ID" value="MDT8898599.1"/>
    <property type="molecule type" value="Genomic_DNA"/>
</dbReference>
<keyword evidence="3" id="KW-0732">Signal</keyword>
<dbReference type="Proteomes" id="UP001254165">
    <property type="component" value="Unassembled WGS sequence"/>
</dbReference>
<dbReference type="InterPro" id="IPR052169">
    <property type="entry name" value="CW_Biosynth-Accessory"/>
</dbReference>
<feature type="region of interest" description="Disordered" evidence="2">
    <location>
        <begin position="41"/>
        <end position="74"/>
    </location>
</feature>
<evidence type="ECO:0000259" key="4">
    <source>
        <dbReference type="SMART" id="SM00854"/>
    </source>
</evidence>